<name>A0A0M3QXU1_DROBS</name>
<dbReference type="OMA" id="RQGFFSC"/>
<dbReference type="AlphaFoldDB" id="A0A0M3QXU1"/>
<feature type="compositionally biased region" description="Low complexity" evidence="1">
    <location>
        <begin position="136"/>
        <end position="146"/>
    </location>
</feature>
<reference evidence="3 4" key="1">
    <citation type="submission" date="2015-08" db="EMBL/GenBank/DDBJ databases">
        <title>Ancestral chromatin configuration constrains chromatin evolution on differentiating sex chromosomes in Drosophila.</title>
        <authorList>
            <person name="Zhou Q."/>
            <person name="Bachtrog D."/>
        </authorList>
    </citation>
    <scope>NUCLEOTIDE SEQUENCE [LARGE SCALE GENOMIC DNA]</scope>
    <source>
        <tissue evidence="3">Whole larvae</tissue>
    </source>
</reference>
<feature type="domain" description="DUF4777" evidence="2">
    <location>
        <begin position="6"/>
        <end position="71"/>
    </location>
</feature>
<dbReference type="OrthoDB" id="7824092at2759"/>
<protein>
    <submittedName>
        <fullName evidence="3">CG31407</fullName>
    </submittedName>
</protein>
<dbReference type="InterPro" id="IPR031957">
    <property type="entry name" value="DUF4777"/>
</dbReference>
<feature type="non-terminal residue" evidence="3">
    <location>
        <position position="157"/>
    </location>
</feature>
<feature type="compositionally biased region" description="Basic and acidic residues" evidence="1">
    <location>
        <begin position="148"/>
        <end position="157"/>
    </location>
</feature>
<organism evidence="3 4">
    <name type="scientific">Drosophila busckii</name>
    <name type="common">Fruit fly</name>
    <dbReference type="NCBI Taxonomy" id="30019"/>
    <lineage>
        <taxon>Eukaryota</taxon>
        <taxon>Metazoa</taxon>
        <taxon>Ecdysozoa</taxon>
        <taxon>Arthropoda</taxon>
        <taxon>Hexapoda</taxon>
        <taxon>Insecta</taxon>
        <taxon>Pterygota</taxon>
        <taxon>Neoptera</taxon>
        <taxon>Endopterygota</taxon>
        <taxon>Diptera</taxon>
        <taxon>Brachycera</taxon>
        <taxon>Muscomorpha</taxon>
        <taxon>Ephydroidea</taxon>
        <taxon>Drosophilidae</taxon>
        <taxon>Drosophila</taxon>
    </lineage>
</organism>
<proteinExistence type="predicted"/>
<sequence>MNPSNLGKQNGALVLEILQVLGRPATIKEVSQRVADIYKVARNRIQPVVGDVLGAGVRQGFFRCRNRRYAIVKPTIEQLRREIDEYVVEMLMLDNANSNANAAAAAAAGGGGQMLPKPSPLMIKLEQLDATPPPSSQYVVSASPSSGELRERTPPGD</sequence>
<accession>A0A0M3QXU1</accession>
<evidence type="ECO:0000256" key="1">
    <source>
        <dbReference type="SAM" id="MobiDB-lite"/>
    </source>
</evidence>
<dbReference type="Pfam" id="PF16007">
    <property type="entry name" value="DUF4777"/>
    <property type="match status" value="1"/>
</dbReference>
<feature type="region of interest" description="Disordered" evidence="1">
    <location>
        <begin position="128"/>
        <end position="157"/>
    </location>
</feature>
<keyword evidence="4" id="KW-1185">Reference proteome</keyword>
<dbReference type="Proteomes" id="UP000494163">
    <property type="component" value="Chromosome 3R"/>
</dbReference>
<evidence type="ECO:0000313" key="3">
    <source>
        <dbReference type="EMBL" id="ALC46459.1"/>
    </source>
</evidence>
<evidence type="ECO:0000313" key="4">
    <source>
        <dbReference type="Proteomes" id="UP000494163"/>
    </source>
</evidence>
<dbReference type="EMBL" id="CP012526">
    <property type="protein sequence ID" value="ALC46459.1"/>
    <property type="molecule type" value="Genomic_DNA"/>
</dbReference>
<gene>
    <name evidence="3" type="ORF">Dbus_chr3Rg1209</name>
</gene>
<evidence type="ECO:0000259" key="2">
    <source>
        <dbReference type="Pfam" id="PF16007"/>
    </source>
</evidence>